<feature type="domain" description="Glycosyl transferase 64" evidence="6">
    <location>
        <begin position="1"/>
        <end position="97"/>
    </location>
</feature>
<evidence type="ECO:0000259" key="6">
    <source>
        <dbReference type="Pfam" id="PF09258"/>
    </source>
</evidence>
<keyword evidence="7" id="KW-1185">Reference proteome</keyword>
<protein>
    <submittedName>
        <fullName evidence="8">Exostosin-like 2</fullName>
    </submittedName>
</protein>
<evidence type="ECO:0000256" key="4">
    <source>
        <dbReference type="ARBA" id="ARBA00023136"/>
    </source>
</evidence>
<comment type="subcellular location">
    <subcellularLocation>
        <location evidence="1">Endoplasmic reticulum membrane</location>
        <topology evidence="1">Single-pass type II membrane protein</topology>
    </subcellularLocation>
</comment>
<gene>
    <name evidence="8" type="primary">LOC106817810</name>
</gene>
<evidence type="ECO:0000313" key="7">
    <source>
        <dbReference type="Proteomes" id="UP000695022"/>
    </source>
</evidence>
<evidence type="ECO:0000256" key="3">
    <source>
        <dbReference type="ARBA" id="ARBA00022679"/>
    </source>
</evidence>
<name>A0ABM1F0M6_PRICU</name>
<sequence>MLLHRDYFPAINSLPDDVYAMVDRYNNCDDIAINFAVSDALDDASGVCVVPQKYAKIDKRGKRFKGLQASDAHHSNRTRCLNELATMYGRMPLRYSDAFVVAMRL</sequence>
<keyword evidence="5" id="KW-1015">Disulfide bond</keyword>
<proteinExistence type="inferred from homology"/>
<dbReference type="PANTHER" id="PTHR48261:SF2">
    <property type="entry name" value="ACETYLGLUCOSAMINYLTRANSFERASE"/>
    <property type="match status" value="1"/>
</dbReference>
<dbReference type="Pfam" id="PF09258">
    <property type="entry name" value="Glyco_transf_64"/>
    <property type="match status" value="1"/>
</dbReference>
<evidence type="ECO:0000256" key="5">
    <source>
        <dbReference type="ARBA" id="ARBA00023157"/>
    </source>
</evidence>
<keyword evidence="3" id="KW-0808">Transferase</keyword>
<reference evidence="8" key="1">
    <citation type="submission" date="2025-08" db="UniProtKB">
        <authorList>
            <consortium name="RefSeq"/>
        </authorList>
    </citation>
    <scope>IDENTIFICATION</scope>
</reference>
<accession>A0ABM1F0M6</accession>
<evidence type="ECO:0000256" key="1">
    <source>
        <dbReference type="ARBA" id="ARBA00004648"/>
    </source>
</evidence>
<dbReference type="Proteomes" id="UP000695022">
    <property type="component" value="Unplaced"/>
</dbReference>
<comment type="similarity">
    <text evidence="2">Belongs to the glycosyltransferase 47 family.</text>
</comment>
<dbReference type="RefSeq" id="XP_014677997.1">
    <property type="nucleotide sequence ID" value="XM_014822511.1"/>
</dbReference>
<keyword evidence="4" id="KW-0472">Membrane</keyword>
<dbReference type="Gene3D" id="3.90.550.10">
    <property type="entry name" value="Spore Coat Polysaccharide Biosynthesis Protein SpsA, Chain A"/>
    <property type="match status" value="1"/>
</dbReference>
<dbReference type="InterPro" id="IPR029044">
    <property type="entry name" value="Nucleotide-diphossugar_trans"/>
</dbReference>
<dbReference type="InterPro" id="IPR015338">
    <property type="entry name" value="GT64_dom"/>
</dbReference>
<dbReference type="PANTHER" id="PTHR48261">
    <property type="entry name" value="ACETYLGLUCOSAMINYLTRANSFERASE"/>
    <property type="match status" value="1"/>
</dbReference>
<evidence type="ECO:0000313" key="8">
    <source>
        <dbReference type="RefSeq" id="XP_014677997.1"/>
    </source>
</evidence>
<evidence type="ECO:0000256" key="2">
    <source>
        <dbReference type="ARBA" id="ARBA00010271"/>
    </source>
</evidence>
<organism evidence="7 8">
    <name type="scientific">Priapulus caudatus</name>
    <name type="common">Priapulid worm</name>
    <dbReference type="NCBI Taxonomy" id="37621"/>
    <lineage>
        <taxon>Eukaryota</taxon>
        <taxon>Metazoa</taxon>
        <taxon>Ecdysozoa</taxon>
        <taxon>Scalidophora</taxon>
        <taxon>Priapulida</taxon>
        <taxon>Priapulimorpha</taxon>
        <taxon>Priapulimorphida</taxon>
        <taxon>Priapulidae</taxon>
        <taxon>Priapulus</taxon>
    </lineage>
</organism>
<dbReference type="GeneID" id="106817810"/>
<dbReference type="InterPro" id="IPR004263">
    <property type="entry name" value="Exostosin"/>
</dbReference>